<dbReference type="Pfam" id="PF15632">
    <property type="entry name" value="ATPgrasp_Ter"/>
    <property type="match status" value="1"/>
</dbReference>
<dbReference type="RefSeq" id="WP_249995256.1">
    <property type="nucleotide sequence ID" value="NZ_CP116221.1"/>
</dbReference>
<dbReference type="PROSITE" id="PS50975">
    <property type="entry name" value="ATP_GRASP"/>
    <property type="match status" value="1"/>
</dbReference>
<proteinExistence type="predicted"/>
<accession>A0ABY7RZH8</accession>
<dbReference type="PANTHER" id="PTHR23132">
    <property type="entry name" value="D-ALANINE--D-ALANINE LIGASE"/>
    <property type="match status" value="1"/>
</dbReference>
<keyword evidence="1" id="KW-0067">ATP-binding</keyword>
<dbReference type="InterPro" id="IPR013815">
    <property type="entry name" value="ATP_grasp_subdomain_1"/>
</dbReference>
<evidence type="ECO:0000313" key="3">
    <source>
        <dbReference type="EMBL" id="WCO02487.1"/>
    </source>
</evidence>
<evidence type="ECO:0000256" key="1">
    <source>
        <dbReference type="PROSITE-ProRule" id="PRU00409"/>
    </source>
</evidence>
<reference evidence="3 4" key="1">
    <citation type="submission" date="2023-01" db="EMBL/GenBank/DDBJ databases">
        <title>Psychroserpens ponticola sp. nov., isolated from seawater.</title>
        <authorList>
            <person name="Kristyanto S."/>
            <person name="Jung J."/>
            <person name="Kim J.M."/>
            <person name="Jeon C.O."/>
        </authorList>
    </citation>
    <scope>NUCLEOTIDE SEQUENCE [LARGE SCALE GENOMIC DNA]</scope>
    <source>
        <strain evidence="3 4">MSW6</strain>
    </source>
</reference>
<feature type="domain" description="ATP-grasp" evidence="2">
    <location>
        <begin position="122"/>
        <end position="304"/>
    </location>
</feature>
<dbReference type="Gene3D" id="3.30.1490.20">
    <property type="entry name" value="ATP-grasp fold, A domain"/>
    <property type="match status" value="1"/>
</dbReference>
<dbReference type="PANTHER" id="PTHR23132:SF23">
    <property type="entry name" value="D-ALANINE--D-ALANINE LIGASE B"/>
    <property type="match status" value="1"/>
</dbReference>
<gene>
    <name evidence="3" type="ORF">MUN68_003100</name>
</gene>
<keyword evidence="4" id="KW-1185">Reference proteome</keyword>
<dbReference type="EMBL" id="CP116221">
    <property type="protein sequence ID" value="WCO02487.1"/>
    <property type="molecule type" value="Genomic_DNA"/>
</dbReference>
<organism evidence="3 4">
    <name type="scientific">Psychroserpens ponticola</name>
    <dbReference type="NCBI Taxonomy" id="2932268"/>
    <lineage>
        <taxon>Bacteria</taxon>
        <taxon>Pseudomonadati</taxon>
        <taxon>Bacteroidota</taxon>
        <taxon>Flavobacteriia</taxon>
        <taxon>Flavobacteriales</taxon>
        <taxon>Flavobacteriaceae</taxon>
        <taxon>Psychroserpens</taxon>
    </lineage>
</organism>
<dbReference type="Proteomes" id="UP001202717">
    <property type="component" value="Chromosome"/>
</dbReference>
<protein>
    <submittedName>
        <fullName evidence="3">ATP-grasp domain-containing protein</fullName>
    </submittedName>
</protein>
<evidence type="ECO:0000259" key="2">
    <source>
        <dbReference type="PROSITE" id="PS50975"/>
    </source>
</evidence>
<evidence type="ECO:0000313" key="4">
    <source>
        <dbReference type="Proteomes" id="UP001202717"/>
    </source>
</evidence>
<sequence>MNSKLHVLIPDGNSTWALSVLNCLSQSSEYEFFVLSDKKRTATRFSKYTSYYKYYKRTTDNDWLNIISKEIVDQTISIIVPIAEDEIRFFITNSDRLPKSVKVIPLPKINDFETAINKHMLSRFLDEAHLPHPKYSYFKSFESYSNELLELQFPVLLKPLHEKGGDGILKFKNQEKLDSYIHKHSDFSDLFIQEFIDGYDIDCSVLCLNGKVLTHTIQKGNLEGHSSFAPQLGFEFLKNDVLLSVIKQLMQALNWSGVAHIDLRYDVKTKDYKIIEINARFWGSVEGSKFAGINFPDLAIQLAMNNEIENTQFNEIEYMRFKGVLKSIKRKPSFLFKKNYLLNNSETKSFLKDPLPTCYRFIEWLERRFNFILLFLSQEFAFYTIY</sequence>
<keyword evidence="1" id="KW-0547">Nucleotide-binding</keyword>
<name>A0ABY7RZH8_9FLAO</name>
<dbReference type="SUPFAM" id="SSF56059">
    <property type="entry name" value="Glutathione synthetase ATP-binding domain-like"/>
    <property type="match status" value="1"/>
</dbReference>
<dbReference type="Gene3D" id="3.30.470.20">
    <property type="entry name" value="ATP-grasp fold, B domain"/>
    <property type="match status" value="1"/>
</dbReference>
<dbReference type="InterPro" id="IPR011761">
    <property type="entry name" value="ATP-grasp"/>
</dbReference>